<evidence type="ECO:0000256" key="7">
    <source>
        <dbReference type="SAM" id="MobiDB-lite"/>
    </source>
</evidence>
<dbReference type="GO" id="GO:0046873">
    <property type="term" value="F:metal ion transmembrane transporter activity"/>
    <property type="evidence" value="ECO:0007669"/>
    <property type="project" value="InterPro"/>
</dbReference>
<dbReference type="GO" id="GO:0006829">
    <property type="term" value="P:zinc ion transport"/>
    <property type="evidence" value="ECO:0007669"/>
    <property type="project" value="InterPro"/>
</dbReference>
<dbReference type="InterPro" id="IPR045891">
    <property type="entry name" value="ZIP9"/>
</dbReference>
<protein>
    <submittedName>
        <fullName evidence="9">SJCHGC05592 protein</fullName>
    </submittedName>
</protein>
<evidence type="ECO:0000256" key="6">
    <source>
        <dbReference type="ARBA" id="ARBA00023136"/>
    </source>
</evidence>
<dbReference type="AlphaFoldDB" id="Q5DAP6"/>
<feature type="transmembrane region" description="Helical" evidence="8">
    <location>
        <begin position="478"/>
        <end position="496"/>
    </location>
</feature>
<feature type="compositionally biased region" description="Low complexity" evidence="7">
    <location>
        <begin position="111"/>
        <end position="121"/>
    </location>
</feature>
<dbReference type="PANTHER" id="PTHR16133">
    <property type="entry name" value="SOLUTE CARRIER FAMILY 39 ZINC TRANSPORTER , MEMBER 9-RELATED"/>
    <property type="match status" value="1"/>
</dbReference>
<keyword evidence="6 8" id="KW-0472">Membrane</keyword>
<feature type="compositionally biased region" description="Basic and acidic residues" evidence="7">
    <location>
        <begin position="122"/>
        <end position="138"/>
    </location>
</feature>
<feature type="transmembrane region" description="Helical" evidence="8">
    <location>
        <begin position="293"/>
        <end position="314"/>
    </location>
</feature>
<evidence type="ECO:0000256" key="8">
    <source>
        <dbReference type="SAM" id="Phobius"/>
    </source>
</evidence>
<proteinExistence type="evidence at transcript level"/>
<evidence type="ECO:0000256" key="4">
    <source>
        <dbReference type="ARBA" id="ARBA00022989"/>
    </source>
</evidence>
<sequence>MLYLTIINVLLFIGCYIAGCIPISFRLSASKIRILTVFGAGLLLGAALVVVIPEGIAAIYNSHKHQHINPIPDNRNSLYIPNSRKLNMVDIVESPKNEGNLQSAVNKNDNDGQINPQNNNNDNDKHPALNKNDIHDGSDNSNTSHIHQKVGIALLIGYLFMLLIDQMSYTVLKLACCQSVLFNLRNLCCRFILYIPLINRFHSSTNAGGTNVNITNSMNSSNLIATSTSQNNINNLTEEAPTISNASNYSPTGSIQPANHKGFIVTCGLIIHSLADGLAIGSAFAINQIQLELILFLAIILHKIPAAFGLSCFLLHEGFTRDQIRLHMIAFSFSTPLASFVTYFFLSVSSKSSVETDIGMASTRTGFALLLSGGTFLYVAATHILPELISSSGTNSIIDLNNNNNNAGGSGTSNLSKQIRIPEVSLLTDSLDNNTSGHVSSSNYGLYTVDSSHESIIMYNYPKSNDYLINSVPHVNRLSMLEIIVLITGTVMPILLSSSHSH</sequence>
<comment type="subcellular location">
    <subcellularLocation>
        <location evidence="1">Endomembrane system</location>
        <topology evidence="1">Multi-pass membrane protein</topology>
    </subcellularLocation>
    <subcellularLocation>
        <location evidence="2">Golgi apparatus membrane</location>
    </subcellularLocation>
</comment>
<dbReference type="PANTHER" id="PTHR16133:SF0">
    <property type="entry name" value="ZINC_IRON REGULATED TRANSPORTER-RELATED PROTEIN 102B, ISOFORM E"/>
    <property type="match status" value="1"/>
</dbReference>
<organism evidence="9">
    <name type="scientific">Schistosoma japonicum</name>
    <name type="common">Blood fluke</name>
    <dbReference type="NCBI Taxonomy" id="6182"/>
    <lineage>
        <taxon>Eukaryota</taxon>
        <taxon>Metazoa</taxon>
        <taxon>Spiralia</taxon>
        <taxon>Lophotrochozoa</taxon>
        <taxon>Platyhelminthes</taxon>
        <taxon>Trematoda</taxon>
        <taxon>Digenea</taxon>
        <taxon>Strigeidida</taxon>
        <taxon>Schistosomatoidea</taxon>
        <taxon>Schistosomatidae</taxon>
        <taxon>Schistosoma</taxon>
    </lineage>
</organism>
<keyword evidence="5" id="KW-0333">Golgi apparatus</keyword>
<evidence type="ECO:0000256" key="2">
    <source>
        <dbReference type="ARBA" id="ARBA00004394"/>
    </source>
</evidence>
<accession>Q5DAP6</accession>
<evidence type="ECO:0000313" key="9">
    <source>
        <dbReference type="EMBL" id="AAW27110.1"/>
    </source>
</evidence>
<keyword evidence="4 8" id="KW-1133">Transmembrane helix</keyword>
<feature type="transmembrane region" description="Helical" evidence="8">
    <location>
        <begin position="6"/>
        <end position="25"/>
    </location>
</feature>
<dbReference type="InterPro" id="IPR003689">
    <property type="entry name" value="ZIP"/>
</dbReference>
<dbReference type="GO" id="GO:0000139">
    <property type="term" value="C:Golgi membrane"/>
    <property type="evidence" value="ECO:0007669"/>
    <property type="project" value="UniProtKB-SubCell"/>
</dbReference>
<evidence type="ECO:0000256" key="5">
    <source>
        <dbReference type="ARBA" id="ARBA00023034"/>
    </source>
</evidence>
<feature type="transmembrane region" description="Helical" evidence="8">
    <location>
        <begin position="326"/>
        <end position="346"/>
    </location>
</feature>
<feature type="region of interest" description="Disordered" evidence="7">
    <location>
        <begin position="100"/>
        <end position="142"/>
    </location>
</feature>
<keyword evidence="3 8" id="KW-0812">Transmembrane</keyword>
<evidence type="ECO:0000256" key="3">
    <source>
        <dbReference type="ARBA" id="ARBA00022692"/>
    </source>
</evidence>
<dbReference type="EMBL" id="AY815378">
    <property type="protein sequence ID" value="AAW27110.1"/>
    <property type="molecule type" value="mRNA"/>
</dbReference>
<evidence type="ECO:0000256" key="1">
    <source>
        <dbReference type="ARBA" id="ARBA00004127"/>
    </source>
</evidence>
<reference evidence="9" key="1">
    <citation type="submission" date="2004-11" db="EMBL/GenBank/DDBJ databases">
        <title>The full-length cDNA sequences of Schistosoma japonicum genes.</title>
        <authorList>
            <person name="Han Z."/>
        </authorList>
    </citation>
    <scope>NUCLEOTIDE SEQUENCE</scope>
</reference>
<feature type="transmembrane region" description="Helical" evidence="8">
    <location>
        <begin position="263"/>
        <end position="287"/>
    </location>
</feature>
<feature type="transmembrane region" description="Helical" evidence="8">
    <location>
        <begin position="37"/>
        <end position="60"/>
    </location>
</feature>
<dbReference type="Pfam" id="PF02535">
    <property type="entry name" value="Zip"/>
    <property type="match status" value="1"/>
</dbReference>
<feature type="transmembrane region" description="Helical" evidence="8">
    <location>
        <begin position="366"/>
        <end position="385"/>
    </location>
</feature>
<name>Q5DAP6_SCHJA</name>
<feature type="transmembrane region" description="Helical" evidence="8">
    <location>
        <begin position="146"/>
        <end position="164"/>
    </location>
</feature>
<reference evidence="9" key="2">
    <citation type="journal article" date="2006" name="PLoS Pathog.">
        <title>New perspectives on host-parasite interplay by comparative transcriptomic and proteomic analyses of Schistosoma japonicum.</title>
        <authorList>
            <person name="Liu F."/>
            <person name="Lu J."/>
            <person name="Hu W."/>
            <person name="Wang S.Y."/>
            <person name="Cui S.J."/>
            <person name="Chi M."/>
            <person name="Yan Q."/>
            <person name="Wang X.R."/>
            <person name="Song H.D."/>
            <person name="Xu X.N."/>
            <person name="Wang J.J."/>
            <person name="Zhang X.L."/>
            <person name="Zhang X."/>
            <person name="Wang Z.Q."/>
            <person name="Xue C.L."/>
            <person name="Brindley P.J."/>
            <person name="McManus D.P."/>
            <person name="Yang P.Y."/>
            <person name="Feng Z."/>
            <person name="Chen Z."/>
            <person name="Han Z.G."/>
        </authorList>
    </citation>
    <scope>NUCLEOTIDE SEQUENCE</scope>
</reference>